<keyword evidence="4" id="KW-1185">Reference proteome</keyword>
<evidence type="ECO:0000256" key="1">
    <source>
        <dbReference type="SAM" id="MobiDB-lite"/>
    </source>
</evidence>
<evidence type="ECO:0000313" key="4">
    <source>
        <dbReference type="Proteomes" id="UP000268094"/>
    </source>
</evidence>
<gene>
    <name evidence="3" type="ORF">D7V88_07335</name>
</gene>
<name>A0A3A8JNM3_9BACT</name>
<dbReference type="Proteomes" id="UP000268094">
    <property type="component" value="Unassembled WGS sequence"/>
</dbReference>
<feature type="non-terminal residue" evidence="3">
    <location>
        <position position="81"/>
    </location>
</feature>
<keyword evidence="2" id="KW-0472">Membrane</keyword>
<reference evidence="4" key="1">
    <citation type="submission" date="2018-09" db="EMBL/GenBank/DDBJ databases">
        <authorList>
            <person name="Livingstone P.G."/>
            <person name="Whitworth D.E."/>
        </authorList>
    </citation>
    <scope>NUCLEOTIDE SEQUENCE [LARGE SCALE GENOMIC DNA]</scope>
    <source>
        <strain evidence="4">CA054A</strain>
    </source>
</reference>
<protein>
    <submittedName>
        <fullName evidence="3">Uncharacterized protein</fullName>
    </submittedName>
</protein>
<organism evidence="3 4">
    <name type="scientific">Corallococcus terminator</name>
    <dbReference type="NCBI Taxonomy" id="2316733"/>
    <lineage>
        <taxon>Bacteria</taxon>
        <taxon>Pseudomonadati</taxon>
        <taxon>Myxococcota</taxon>
        <taxon>Myxococcia</taxon>
        <taxon>Myxococcales</taxon>
        <taxon>Cystobacterineae</taxon>
        <taxon>Myxococcaceae</taxon>
        <taxon>Corallococcus</taxon>
    </lineage>
</organism>
<keyword evidence="2" id="KW-1133">Transmembrane helix</keyword>
<sequence>MRSPQSGPERRTDSDGVTRVTPSRESRGTGSWLIGGAALLTGLCAVLCAWWLSRPVTVEERPEPVVEAVFKPAPSEPLPPR</sequence>
<keyword evidence="2" id="KW-0812">Transmembrane</keyword>
<feature type="region of interest" description="Disordered" evidence="1">
    <location>
        <begin position="1"/>
        <end position="29"/>
    </location>
</feature>
<feature type="transmembrane region" description="Helical" evidence="2">
    <location>
        <begin position="32"/>
        <end position="52"/>
    </location>
</feature>
<evidence type="ECO:0000313" key="3">
    <source>
        <dbReference type="EMBL" id="RKG92081.1"/>
    </source>
</evidence>
<dbReference type="EMBL" id="RAVZ01000032">
    <property type="protein sequence ID" value="RKG92081.1"/>
    <property type="molecule type" value="Genomic_DNA"/>
</dbReference>
<comment type="caution">
    <text evidence="3">The sequence shown here is derived from an EMBL/GenBank/DDBJ whole genome shotgun (WGS) entry which is preliminary data.</text>
</comment>
<proteinExistence type="predicted"/>
<dbReference type="AlphaFoldDB" id="A0A3A8JNM3"/>
<feature type="compositionally biased region" description="Basic and acidic residues" evidence="1">
    <location>
        <begin position="8"/>
        <end position="27"/>
    </location>
</feature>
<evidence type="ECO:0000256" key="2">
    <source>
        <dbReference type="SAM" id="Phobius"/>
    </source>
</evidence>
<accession>A0A3A8JNM3</accession>